<evidence type="ECO:0000256" key="12">
    <source>
        <dbReference type="RuleBase" id="RU003903"/>
    </source>
</evidence>
<dbReference type="NCBIfam" id="TIGR00112">
    <property type="entry name" value="proC"/>
    <property type="match status" value="1"/>
</dbReference>
<dbReference type="FunFam" id="1.10.3730.10:FF:000001">
    <property type="entry name" value="Pyrroline-5-carboxylate reductase"/>
    <property type="match status" value="1"/>
</dbReference>
<evidence type="ECO:0000259" key="14">
    <source>
        <dbReference type="Pfam" id="PF14748"/>
    </source>
</evidence>
<dbReference type="GO" id="GO:0004735">
    <property type="term" value="F:pyrroline-5-carboxylate reductase activity"/>
    <property type="evidence" value="ECO:0007669"/>
    <property type="project" value="UniProtKB-EC"/>
</dbReference>
<evidence type="ECO:0000256" key="9">
    <source>
        <dbReference type="ARBA" id="ARBA00050547"/>
    </source>
</evidence>
<evidence type="ECO:0000256" key="2">
    <source>
        <dbReference type="ARBA" id="ARBA00005525"/>
    </source>
</evidence>
<dbReference type="PROSITE" id="PS00521">
    <property type="entry name" value="P5CR"/>
    <property type="match status" value="1"/>
</dbReference>
<evidence type="ECO:0000256" key="11">
    <source>
        <dbReference type="PIRSR" id="PIRSR000193-1"/>
    </source>
</evidence>
<evidence type="ECO:0000313" key="17">
    <source>
        <dbReference type="Proteomes" id="UP001152797"/>
    </source>
</evidence>
<accession>A0A9P1BEI1</accession>
<dbReference type="InterPro" id="IPR053790">
    <property type="entry name" value="P5CR-like_CS"/>
</dbReference>
<evidence type="ECO:0000256" key="6">
    <source>
        <dbReference type="ARBA" id="ARBA00022650"/>
    </source>
</evidence>
<dbReference type="FunFam" id="3.40.50.720:FF:000190">
    <property type="entry name" value="Pyrroline-5-carboxylate reductase"/>
    <property type="match status" value="1"/>
</dbReference>
<comment type="pathway">
    <text evidence="12">Amino-acid biosynthesis; L-proline biosynthesis; L-proline from L-glutamate 5-semialdehyde: step 1/1.</text>
</comment>
<feature type="binding site" evidence="11">
    <location>
        <begin position="9"/>
        <end position="14"/>
    </location>
    <ligand>
        <name>NADP(+)</name>
        <dbReference type="ChEBI" id="CHEBI:58349"/>
    </ligand>
</feature>
<reference evidence="15" key="1">
    <citation type="submission" date="2022-10" db="EMBL/GenBank/DDBJ databases">
        <authorList>
            <person name="Chen Y."/>
            <person name="Dougan E. K."/>
            <person name="Chan C."/>
            <person name="Rhodes N."/>
            <person name="Thang M."/>
        </authorList>
    </citation>
    <scope>NUCLEOTIDE SEQUENCE</scope>
</reference>
<evidence type="ECO:0000256" key="3">
    <source>
        <dbReference type="ARBA" id="ARBA00021413"/>
    </source>
</evidence>
<organism evidence="15">
    <name type="scientific">Cladocopium goreaui</name>
    <dbReference type="NCBI Taxonomy" id="2562237"/>
    <lineage>
        <taxon>Eukaryota</taxon>
        <taxon>Sar</taxon>
        <taxon>Alveolata</taxon>
        <taxon>Dinophyceae</taxon>
        <taxon>Suessiales</taxon>
        <taxon>Symbiodiniaceae</taxon>
        <taxon>Cladocopium</taxon>
    </lineage>
</organism>
<comment type="catalytic activity">
    <reaction evidence="9">
        <text>L-proline + NAD(+) = (S)-1-pyrroline-5-carboxylate + NADH + 2 H(+)</text>
        <dbReference type="Rhea" id="RHEA:14105"/>
        <dbReference type="ChEBI" id="CHEBI:15378"/>
        <dbReference type="ChEBI" id="CHEBI:17388"/>
        <dbReference type="ChEBI" id="CHEBI:57540"/>
        <dbReference type="ChEBI" id="CHEBI:57945"/>
        <dbReference type="ChEBI" id="CHEBI:60039"/>
        <dbReference type="EC" id="1.5.1.2"/>
    </reaction>
</comment>
<dbReference type="InterPro" id="IPR029036">
    <property type="entry name" value="P5CR_dimer"/>
</dbReference>
<evidence type="ECO:0000256" key="4">
    <source>
        <dbReference type="ARBA" id="ARBA00022490"/>
    </source>
</evidence>
<proteinExistence type="inferred from homology"/>
<keyword evidence="8 12" id="KW-0560">Oxidoreductase</keyword>
<dbReference type="Pfam" id="PF14748">
    <property type="entry name" value="P5CR_dimer"/>
    <property type="match status" value="1"/>
</dbReference>
<evidence type="ECO:0000313" key="16">
    <source>
        <dbReference type="EMBL" id="CAL1125301.1"/>
    </source>
</evidence>
<dbReference type="InterPro" id="IPR028939">
    <property type="entry name" value="P5C_Rdtase_cat_N"/>
</dbReference>
<name>A0A9P1BEI1_9DINO</name>
<evidence type="ECO:0000256" key="8">
    <source>
        <dbReference type="ARBA" id="ARBA00023002"/>
    </source>
</evidence>
<dbReference type="InterPro" id="IPR036291">
    <property type="entry name" value="NAD(P)-bd_dom_sf"/>
</dbReference>
<protein>
    <recommendedName>
        <fullName evidence="3 12">Pyrroline-5-carboxylate reductase</fullName>
        <ecNumber evidence="12">1.5.1.2</ecNumber>
    </recommendedName>
</protein>
<keyword evidence="6 12" id="KW-0641">Proline biosynthesis</keyword>
<keyword evidence="17" id="KW-1185">Reference proteome</keyword>
<evidence type="ECO:0000256" key="10">
    <source>
        <dbReference type="ARBA" id="ARBA00052690"/>
    </source>
</evidence>
<dbReference type="EMBL" id="CAMXCT010000001">
    <property type="protein sequence ID" value="CAI3971926.1"/>
    <property type="molecule type" value="Genomic_DNA"/>
</dbReference>
<dbReference type="EMBL" id="CAMXCT020000001">
    <property type="protein sequence ID" value="CAL1125301.1"/>
    <property type="molecule type" value="Genomic_DNA"/>
</dbReference>
<feature type="binding site" evidence="11">
    <location>
        <begin position="71"/>
        <end position="74"/>
    </location>
    <ligand>
        <name>NADP(+)</name>
        <dbReference type="ChEBI" id="CHEBI:58349"/>
    </ligand>
</feature>
<dbReference type="EMBL" id="CAMXCT030000001">
    <property type="protein sequence ID" value="CAL4759238.1"/>
    <property type="molecule type" value="Genomic_DNA"/>
</dbReference>
<dbReference type="Pfam" id="PF03807">
    <property type="entry name" value="F420_oxidored"/>
    <property type="match status" value="1"/>
</dbReference>
<comment type="similarity">
    <text evidence="2 12">Belongs to the pyrroline-5-carboxylate reductase family.</text>
</comment>
<feature type="binding site" evidence="11">
    <location>
        <position position="58"/>
    </location>
    <ligand>
        <name>NADPH</name>
        <dbReference type="ChEBI" id="CHEBI:57783"/>
    </ligand>
</feature>
<feature type="domain" description="Pyrroline-5-carboxylate reductase catalytic N-terminal" evidence="13">
    <location>
        <begin position="5"/>
        <end position="100"/>
    </location>
</feature>
<dbReference type="Proteomes" id="UP001152797">
    <property type="component" value="Unassembled WGS sequence"/>
</dbReference>
<comment type="catalytic activity">
    <reaction evidence="10 12">
        <text>L-proline + NADP(+) = (S)-1-pyrroline-5-carboxylate + NADPH + 2 H(+)</text>
        <dbReference type="Rhea" id="RHEA:14109"/>
        <dbReference type="ChEBI" id="CHEBI:15378"/>
        <dbReference type="ChEBI" id="CHEBI:17388"/>
        <dbReference type="ChEBI" id="CHEBI:57783"/>
        <dbReference type="ChEBI" id="CHEBI:58349"/>
        <dbReference type="ChEBI" id="CHEBI:60039"/>
        <dbReference type="EC" id="1.5.1.2"/>
    </reaction>
</comment>
<feature type="domain" description="Pyrroline-5-carboxylate reductase dimerisation" evidence="14">
    <location>
        <begin position="163"/>
        <end position="267"/>
    </location>
</feature>
<evidence type="ECO:0000256" key="5">
    <source>
        <dbReference type="ARBA" id="ARBA00022605"/>
    </source>
</evidence>
<dbReference type="GO" id="GO:0055129">
    <property type="term" value="P:L-proline biosynthetic process"/>
    <property type="evidence" value="ECO:0007669"/>
    <property type="project" value="TreeGrafter"/>
</dbReference>
<dbReference type="PIRSF" id="PIRSF000193">
    <property type="entry name" value="Pyrrol-5-carb_rd"/>
    <property type="match status" value="1"/>
</dbReference>
<evidence type="ECO:0000256" key="1">
    <source>
        <dbReference type="ARBA" id="ARBA00004496"/>
    </source>
</evidence>
<gene>
    <name evidence="15" type="ORF">C1SCF055_LOCUS516</name>
</gene>
<dbReference type="GO" id="GO:0005737">
    <property type="term" value="C:cytoplasm"/>
    <property type="evidence" value="ECO:0007669"/>
    <property type="project" value="UniProtKB-SubCell"/>
</dbReference>
<evidence type="ECO:0000313" key="15">
    <source>
        <dbReference type="EMBL" id="CAI3971926.1"/>
    </source>
</evidence>
<keyword evidence="5 12" id="KW-0028">Amino-acid biosynthesis</keyword>
<dbReference type="HAMAP" id="MF_01925">
    <property type="entry name" value="P5C_reductase"/>
    <property type="match status" value="1"/>
</dbReference>
<comment type="caution">
    <text evidence="15">The sequence shown here is derived from an EMBL/GenBank/DDBJ whole genome shotgun (WGS) entry which is preliminary data.</text>
</comment>
<dbReference type="AlphaFoldDB" id="A0A9P1BEI1"/>
<dbReference type="PANTHER" id="PTHR11645">
    <property type="entry name" value="PYRROLINE-5-CARBOXYLATE REDUCTASE"/>
    <property type="match status" value="1"/>
</dbReference>
<evidence type="ECO:0000256" key="7">
    <source>
        <dbReference type="ARBA" id="ARBA00022857"/>
    </source>
</evidence>
<dbReference type="Gene3D" id="1.10.3730.10">
    <property type="entry name" value="ProC C-terminal domain-like"/>
    <property type="match status" value="1"/>
</dbReference>
<dbReference type="Gene3D" id="3.40.50.720">
    <property type="entry name" value="NAD(P)-binding Rossmann-like Domain"/>
    <property type="match status" value="1"/>
</dbReference>
<keyword evidence="4" id="KW-0963">Cytoplasm</keyword>
<dbReference type="SUPFAM" id="SSF48179">
    <property type="entry name" value="6-phosphogluconate dehydrogenase C-terminal domain-like"/>
    <property type="match status" value="1"/>
</dbReference>
<comment type="subcellular location">
    <subcellularLocation>
        <location evidence="1">Cytoplasm</location>
    </subcellularLocation>
</comment>
<keyword evidence="7 11" id="KW-0521">NADP</keyword>
<dbReference type="EC" id="1.5.1.2" evidence="12"/>
<dbReference type="SUPFAM" id="SSF51735">
    <property type="entry name" value="NAD(P)-binding Rossmann-fold domains"/>
    <property type="match status" value="1"/>
</dbReference>
<dbReference type="OrthoDB" id="10263291at2759"/>
<dbReference type="PANTHER" id="PTHR11645:SF0">
    <property type="entry name" value="PYRROLINE-5-CARBOXYLATE REDUCTASE 3"/>
    <property type="match status" value="1"/>
</dbReference>
<dbReference type="InterPro" id="IPR008927">
    <property type="entry name" value="6-PGluconate_DH-like_C_sf"/>
</dbReference>
<evidence type="ECO:0000259" key="13">
    <source>
        <dbReference type="Pfam" id="PF03807"/>
    </source>
</evidence>
<dbReference type="InterPro" id="IPR000304">
    <property type="entry name" value="Pyrroline-COOH_reductase"/>
</dbReference>
<reference evidence="16" key="2">
    <citation type="submission" date="2024-04" db="EMBL/GenBank/DDBJ databases">
        <authorList>
            <person name="Chen Y."/>
            <person name="Shah S."/>
            <person name="Dougan E. K."/>
            <person name="Thang M."/>
            <person name="Chan C."/>
        </authorList>
    </citation>
    <scope>NUCLEOTIDE SEQUENCE [LARGE SCALE GENOMIC DNA]</scope>
</reference>
<sequence length="271" mass="27514">MAELKLGFLGAGQMATALAEGFVAAKLVPSKGIIAADPSPEARANFAAACGARVVEDNAEVLENASVVFLAVKPQHAPAVLAPLKSAWSEDHLIVSIAAGLTTASIAKQTADTPRLIRVMPNTPCLVGYSASAFSLGPRATTADAELVERLLAAVGQAHQLDESLLDAVTGLSGSGPAFVYQIIEALSDGGVRMGLPRAVATALAAQTVRGAAEMVLVTGEHPATLKDRVASPGGTTIAGLQALEQGGLRATLMSAVEAATRRSTELGQST</sequence>